<evidence type="ECO:0000313" key="2">
    <source>
        <dbReference type="EMBL" id="MDL0147211.1"/>
    </source>
</evidence>
<protein>
    <recommendedName>
        <fullName evidence="4">YtxH domain-containing protein</fullName>
    </recommendedName>
</protein>
<evidence type="ECO:0008006" key="4">
    <source>
        <dbReference type="Google" id="ProtNLM"/>
    </source>
</evidence>
<dbReference type="Proteomes" id="UP001176223">
    <property type="component" value="Unassembled WGS sequence"/>
</dbReference>
<proteinExistence type="predicted"/>
<dbReference type="RefSeq" id="WP_270977511.1">
    <property type="nucleotide sequence ID" value="NZ_JANURS010000009.1"/>
</dbReference>
<sequence length="137" mass="15974">MLPLIIGAGVLAYAGVKFKKHYDKTKEENSWWVENSKDVVSQMVSDKMDSFYNKIEDFEDRAEKIFDKVEAFLGEDSKADGDCEEQFKEDERTKEAFAKFNAFFEENENLEKTEKDSVETELSKTNEELNETLKDKE</sequence>
<reference evidence="2" key="1">
    <citation type="submission" date="2022-08" db="EMBL/GenBank/DDBJ databases">
        <authorList>
            <person name="Wang H."/>
        </authorList>
    </citation>
    <scope>NUCLEOTIDE SEQUENCE</scope>
    <source>
        <strain evidence="2">XJK33-1</strain>
    </source>
</reference>
<keyword evidence="3" id="KW-1185">Reference proteome</keyword>
<comment type="caution">
    <text evidence="2">The sequence shown here is derived from an EMBL/GenBank/DDBJ whole genome shotgun (WGS) entry which is preliminary data.</text>
</comment>
<evidence type="ECO:0000256" key="1">
    <source>
        <dbReference type="SAM" id="MobiDB-lite"/>
    </source>
</evidence>
<accession>A0ABT7I5B3</accession>
<organism evidence="2 3">
    <name type="scientific">Campylobacter felis</name>
    <dbReference type="NCBI Taxonomy" id="2974565"/>
    <lineage>
        <taxon>Bacteria</taxon>
        <taxon>Pseudomonadati</taxon>
        <taxon>Campylobacterota</taxon>
        <taxon>Epsilonproteobacteria</taxon>
        <taxon>Campylobacterales</taxon>
        <taxon>Campylobacteraceae</taxon>
        <taxon>Campylobacter</taxon>
    </lineage>
</organism>
<name>A0ABT7I5B3_9BACT</name>
<reference evidence="2" key="2">
    <citation type="journal article" date="2023" name="Microorganisms">
        <title>Isolation and Genomic Characteristics of Cat-Borne Campylobacter felis sp. nov. and Sheep-Borne Campylobacter ovis sp. nov.</title>
        <authorList>
            <person name="Wang H."/>
            <person name="Li Y."/>
            <person name="Gu Y."/>
            <person name="Zhou G."/>
            <person name="Chen X."/>
            <person name="Zhang X."/>
            <person name="Shao Z."/>
            <person name="Zhang J."/>
            <person name="Zhang M."/>
        </authorList>
    </citation>
    <scope>NUCLEOTIDE SEQUENCE</scope>
    <source>
        <strain evidence="2">XJK33-1</strain>
    </source>
</reference>
<dbReference type="EMBL" id="JANURU010000010">
    <property type="protein sequence ID" value="MDL0147211.1"/>
    <property type="molecule type" value="Genomic_DNA"/>
</dbReference>
<evidence type="ECO:0000313" key="3">
    <source>
        <dbReference type="Proteomes" id="UP001176223"/>
    </source>
</evidence>
<gene>
    <name evidence="2" type="ORF">NYG95_06265</name>
</gene>
<feature type="region of interest" description="Disordered" evidence="1">
    <location>
        <begin position="111"/>
        <end position="137"/>
    </location>
</feature>